<proteinExistence type="predicted"/>
<keyword evidence="2" id="KW-0378">Hydrolase</keyword>
<dbReference type="Gene3D" id="3.40.720.10">
    <property type="entry name" value="Alkaline Phosphatase, subunit A"/>
    <property type="match status" value="1"/>
</dbReference>
<dbReference type="PANTHER" id="PTHR43751:SF3">
    <property type="entry name" value="SULFATASE N-TERMINAL DOMAIN-CONTAINING PROTEIN"/>
    <property type="match status" value="1"/>
</dbReference>
<dbReference type="InterPro" id="IPR052701">
    <property type="entry name" value="GAG_Ulvan_Degrading_Sulfatases"/>
</dbReference>
<accession>A0A847UBW9</accession>
<dbReference type="InterPro" id="IPR017850">
    <property type="entry name" value="Alkaline_phosphatase_core_sf"/>
</dbReference>
<dbReference type="InterPro" id="IPR000917">
    <property type="entry name" value="Sulfatase_N"/>
</dbReference>
<evidence type="ECO:0000313" key="2">
    <source>
        <dbReference type="EMBL" id="NLV08381.1"/>
    </source>
</evidence>
<name>A0A847UBW9_9EURY</name>
<comment type="caution">
    <text evidence="2">The sequence shown here is derived from an EMBL/GenBank/DDBJ whole genome shotgun (WGS) entry which is preliminary data.</text>
</comment>
<protein>
    <submittedName>
        <fullName evidence="2">Sulfatase-like hydrolase/transferase</fullName>
    </submittedName>
</protein>
<keyword evidence="2" id="KW-0808">Transferase</keyword>
<dbReference type="CDD" id="cd16148">
    <property type="entry name" value="sulfatase_like"/>
    <property type="match status" value="1"/>
</dbReference>
<evidence type="ECO:0000259" key="1">
    <source>
        <dbReference type="Pfam" id="PF00884"/>
    </source>
</evidence>
<dbReference type="SUPFAM" id="SSF53649">
    <property type="entry name" value="Alkaline phosphatase-like"/>
    <property type="match status" value="1"/>
</dbReference>
<reference evidence="2" key="1">
    <citation type="submission" date="2019-12" db="EMBL/GenBank/DDBJ databases">
        <title>Whole-genome sequence of Halomicrobium mukohataei pws1.</title>
        <authorList>
            <person name="Verma D.K."/>
            <person name="Gopal K."/>
            <person name="Prasad E.S."/>
        </authorList>
    </citation>
    <scope>NUCLEOTIDE SEQUENCE</scope>
    <source>
        <strain evidence="2">Pws1</strain>
    </source>
</reference>
<dbReference type="EMBL" id="WOYG01000001">
    <property type="protein sequence ID" value="NLV08381.1"/>
    <property type="molecule type" value="Genomic_DNA"/>
</dbReference>
<dbReference type="GO" id="GO:0016740">
    <property type="term" value="F:transferase activity"/>
    <property type="evidence" value="ECO:0007669"/>
    <property type="project" value="UniProtKB-KW"/>
</dbReference>
<dbReference type="Proteomes" id="UP000608662">
    <property type="component" value="Unassembled WGS sequence"/>
</dbReference>
<dbReference type="RefSeq" id="WP_170092416.1">
    <property type="nucleotide sequence ID" value="NZ_WOYG01000001.1"/>
</dbReference>
<evidence type="ECO:0000313" key="3">
    <source>
        <dbReference type="Proteomes" id="UP000608662"/>
    </source>
</evidence>
<dbReference type="OrthoDB" id="3164at2157"/>
<dbReference type="GO" id="GO:0016787">
    <property type="term" value="F:hydrolase activity"/>
    <property type="evidence" value="ECO:0007669"/>
    <property type="project" value="UniProtKB-KW"/>
</dbReference>
<feature type="domain" description="Sulfatase N-terminal" evidence="1">
    <location>
        <begin position="4"/>
        <end position="324"/>
    </location>
</feature>
<organism evidence="2 3">
    <name type="scientific">Halomicrobium mukohataei</name>
    <dbReference type="NCBI Taxonomy" id="57705"/>
    <lineage>
        <taxon>Archaea</taxon>
        <taxon>Methanobacteriati</taxon>
        <taxon>Methanobacteriota</taxon>
        <taxon>Stenosarchaea group</taxon>
        <taxon>Halobacteria</taxon>
        <taxon>Halobacteriales</taxon>
        <taxon>Haloarculaceae</taxon>
        <taxon>Halomicrobium</taxon>
    </lineage>
</organism>
<gene>
    <name evidence="2" type="ORF">GOC74_00330</name>
</gene>
<dbReference type="AlphaFoldDB" id="A0A847UBW9"/>
<sequence length="464" mass="52949">MKCVLYVSDSLRYKNLGINGYDKDITPSIDAVGEDGITFSNVYAQGTWTIPSSASVFTGLYPESHGANQFEQPLSTNIPHIAKALDNVKTACFSTNPIVSSERNYDQGFDEFFDLGDALEPDVMDTVNDALLPWVEKNSDESFFVLVWGMGTHQPYKTPADIANNESTNEEREWKAPTLTGLERSKIDTVESRYNDVISYTDEKFGEFVELLKKEEIYDETSLIFTSDHGNMFDEHARLEHSPAWIREPLRRILPKSFKTNYGLFDRSAWIGHLGIYPYDELLHVPLVFKPAESTDIEPRYTDQYDGNVELIDLAPTIADIFDVDAHSLMQGTSLYRYLTDREAGKSYLYSSSQIADGNIIFKSVQNEDQKLFSLDMIAPSTADLTSLRIIQSLVDYTLNNRRLLVSYPDEETRIKDPSRLRDLTERQQEHVEACERVNEQIENEDMKLSTETMDQLEELGYIN</sequence>
<dbReference type="Pfam" id="PF00884">
    <property type="entry name" value="Sulfatase"/>
    <property type="match status" value="1"/>
</dbReference>
<dbReference type="PANTHER" id="PTHR43751">
    <property type="entry name" value="SULFATASE"/>
    <property type="match status" value="1"/>
</dbReference>